<feature type="non-terminal residue" evidence="1">
    <location>
        <position position="107"/>
    </location>
</feature>
<protein>
    <submittedName>
        <fullName evidence="1">Uncharacterized protein</fullName>
    </submittedName>
</protein>
<sequence>MAVPIPHLPARSNPLNRVEKFYHVLIIAPLTERRLRRGSSDIYMEQSSRQLWSTSLQPAFVMTLLVVKLQTRTLDMNTQPHLPIRLPRYDFTSAASTALGMTLLVTK</sequence>
<dbReference type="AntiFam" id="ANF00029">
    <property type="entry name" value="Antisense to 16S rRNA"/>
</dbReference>
<evidence type="ECO:0000313" key="1">
    <source>
        <dbReference type="EMBL" id="PKI41512.1"/>
    </source>
</evidence>
<comment type="caution">
    <text evidence="1">The sequence shown here is derived from an EMBL/GenBank/DDBJ whole genome shotgun (WGS) entry which is preliminary data.</text>
</comment>
<name>A0A2I0IC00_PUNGR</name>
<organism evidence="1 2">
    <name type="scientific">Punica granatum</name>
    <name type="common">Pomegranate</name>
    <dbReference type="NCBI Taxonomy" id="22663"/>
    <lineage>
        <taxon>Eukaryota</taxon>
        <taxon>Viridiplantae</taxon>
        <taxon>Streptophyta</taxon>
        <taxon>Embryophyta</taxon>
        <taxon>Tracheophyta</taxon>
        <taxon>Spermatophyta</taxon>
        <taxon>Magnoliopsida</taxon>
        <taxon>eudicotyledons</taxon>
        <taxon>Gunneridae</taxon>
        <taxon>Pentapetalae</taxon>
        <taxon>rosids</taxon>
        <taxon>malvids</taxon>
        <taxon>Myrtales</taxon>
        <taxon>Lythraceae</taxon>
        <taxon>Punica</taxon>
    </lineage>
</organism>
<gene>
    <name evidence="1" type="ORF">CRG98_038094</name>
</gene>
<dbReference type="EMBL" id="PGOL01003349">
    <property type="protein sequence ID" value="PKI41512.1"/>
    <property type="molecule type" value="Genomic_DNA"/>
</dbReference>
<reference evidence="1 2" key="1">
    <citation type="submission" date="2017-11" db="EMBL/GenBank/DDBJ databases">
        <title>De-novo sequencing of pomegranate (Punica granatum L.) genome.</title>
        <authorList>
            <person name="Akparov Z."/>
            <person name="Amiraslanov A."/>
            <person name="Hajiyeva S."/>
            <person name="Abbasov M."/>
            <person name="Kaur K."/>
            <person name="Hamwieh A."/>
            <person name="Solovyev V."/>
            <person name="Salamov A."/>
            <person name="Braich B."/>
            <person name="Kosarev P."/>
            <person name="Mahmoud A."/>
            <person name="Hajiyev E."/>
            <person name="Babayeva S."/>
            <person name="Izzatullayeva V."/>
            <person name="Mammadov A."/>
            <person name="Mammadov A."/>
            <person name="Sharifova S."/>
            <person name="Ojaghi J."/>
            <person name="Eynullazada K."/>
            <person name="Bayramov B."/>
            <person name="Abdulazimova A."/>
            <person name="Shahmuradov I."/>
        </authorList>
    </citation>
    <scope>NUCLEOTIDE SEQUENCE [LARGE SCALE GENOMIC DNA]</scope>
    <source>
        <strain evidence="2">cv. AG2017</strain>
        <tissue evidence="1">Leaf</tissue>
    </source>
</reference>
<evidence type="ECO:0000313" key="2">
    <source>
        <dbReference type="Proteomes" id="UP000233551"/>
    </source>
</evidence>
<accession>A0A2I0IC00</accession>
<keyword evidence="2" id="KW-1185">Reference proteome</keyword>
<dbReference type="Proteomes" id="UP000233551">
    <property type="component" value="Unassembled WGS sequence"/>
</dbReference>
<proteinExistence type="predicted"/>
<dbReference type="AlphaFoldDB" id="A0A2I0IC00"/>